<feature type="compositionally biased region" description="Polar residues" evidence="1">
    <location>
        <begin position="90"/>
        <end position="99"/>
    </location>
</feature>
<dbReference type="GeneID" id="29118347"/>
<proteinExistence type="predicted"/>
<keyword evidence="3" id="KW-1185">Reference proteome</keyword>
<accession>A0A177DU11</accession>
<evidence type="ECO:0000313" key="2">
    <source>
        <dbReference type="EMBL" id="OAG23006.1"/>
    </source>
</evidence>
<name>A0A177DU11_ALTAL</name>
<dbReference type="EMBL" id="KV441473">
    <property type="protein sequence ID" value="OAG23006.1"/>
    <property type="molecule type" value="Genomic_DNA"/>
</dbReference>
<dbReference type="AlphaFoldDB" id="A0A177DU11"/>
<dbReference type="RefSeq" id="XP_018388427.1">
    <property type="nucleotide sequence ID" value="XM_018532753.1"/>
</dbReference>
<feature type="compositionally biased region" description="Acidic residues" evidence="1">
    <location>
        <begin position="225"/>
        <end position="244"/>
    </location>
</feature>
<evidence type="ECO:0000313" key="3">
    <source>
        <dbReference type="Proteomes" id="UP000077248"/>
    </source>
</evidence>
<evidence type="ECO:0000256" key="1">
    <source>
        <dbReference type="SAM" id="MobiDB-lite"/>
    </source>
</evidence>
<reference evidence="2 3" key="1">
    <citation type="submission" date="2016-05" db="EMBL/GenBank/DDBJ databases">
        <title>Comparative analysis of secretome profiles of manganese(II)-oxidizing ascomycete fungi.</title>
        <authorList>
            <consortium name="DOE Joint Genome Institute"/>
            <person name="Zeiner C.A."/>
            <person name="Purvine S.O."/>
            <person name="Zink E.M."/>
            <person name="Wu S."/>
            <person name="Pasa-Tolic L."/>
            <person name="Chaput D.L."/>
            <person name="Haridas S."/>
            <person name="Grigoriev I.V."/>
            <person name="Santelli C.M."/>
            <person name="Hansel C.M."/>
        </authorList>
    </citation>
    <scope>NUCLEOTIDE SEQUENCE [LARGE SCALE GENOMIC DNA]</scope>
    <source>
        <strain evidence="2 3">SRC1lrK2f</strain>
    </source>
</reference>
<dbReference type="Proteomes" id="UP000077248">
    <property type="component" value="Unassembled WGS sequence"/>
</dbReference>
<protein>
    <submittedName>
        <fullName evidence="2">Uncharacterized protein</fullName>
    </submittedName>
</protein>
<feature type="compositionally biased region" description="Basic and acidic residues" evidence="1">
    <location>
        <begin position="74"/>
        <end position="89"/>
    </location>
</feature>
<gene>
    <name evidence="2" type="ORF">CC77DRAFT_684450</name>
</gene>
<dbReference type="VEuPathDB" id="FungiDB:CC77DRAFT_684450"/>
<organism evidence="2 3">
    <name type="scientific">Alternaria alternata</name>
    <name type="common">Alternaria rot fungus</name>
    <name type="synonym">Torula alternata</name>
    <dbReference type="NCBI Taxonomy" id="5599"/>
    <lineage>
        <taxon>Eukaryota</taxon>
        <taxon>Fungi</taxon>
        <taxon>Dikarya</taxon>
        <taxon>Ascomycota</taxon>
        <taxon>Pezizomycotina</taxon>
        <taxon>Dothideomycetes</taxon>
        <taxon>Pleosporomycetidae</taxon>
        <taxon>Pleosporales</taxon>
        <taxon>Pleosporineae</taxon>
        <taxon>Pleosporaceae</taxon>
        <taxon>Alternaria</taxon>
        <taxon>Alternaria sect. Alternaria</taxon>
        <taxon>Alternaria alternata complex</taxon>
    </lineage>
</organism>
<dbReference type="KEGG" id="aalt:CC77DRAFT_684450"/>
<feature type="region of interest" description="Disordered" evidence="1">
    <location>
        <begin position="74"/>
        <end position="101"/>
    </location>
</feature>
<feature type="region of interest" description="Disordered" evidence="1">
    <location>
        <begin position="155"/>
        <end position="247"/>
    </location>
</feature>
<sequence length="259" mass="28710">MHLSQKLKLRSDSVPLLRHSANNMTSKTSEATAPVKTRNNLNIKDKRNIKIGIVALRTIGKWTDKAALTLEKLESQDTSKHSHEHKDRLNTNNRSSANGEIQEPGLWRETVVCPVPVRTGVSKAAEVRDEPTACRELLAFGREEAHDAVQVTEVPNREDHHAHTLATVPEYYSESSDDEDERDTCGENVIRNDAKIHTDTDQCSSDVSSDGEEDNNDKNLSPGNSDDETDSDSADSSDDVSDSGEEVRIKYLAVLHAKK</sequence>
<feature type="compositionally biased region" description="Basic and acidic residues" evidence="1">
    <location>
        <begin position="190"/>
        <end position="200"/>
    </location>
</feature>